<dbReference type="Pfam" id="PF10000">
    <property type="entry name" value="ACT_3"/>
    <property type="match status" value="1"/>
</dbReference>
<evidence type="ECO:0000259" key="2">
    <source>
        <dbReference type="Pfam" id="PF13840"/>
    </source>
</evidence>
<feature type="domain" description="DUF2241" evidence="1">
    <location>
        <begin position="2"/>
        <end position="69"/>
    </location>
</feature>
<keyword evidence="4" id="KW-1185">Reference proteome</keyword>
<dbReference type="PANTHER" id="PTHR39199">
    <property type="entry name" value="BLR5128 PROTEIN"/>
    <property type="match status" value="1"/>
</dbReference>
<evidence type="ECO:0000259" key="1">
    <source>
        <dbReference type="Pfam" id="PF10000"/>
    </source>
</evidence>
<keyword evidence="3" id="KW-0808">Transferase</keyword>
<evidence type="ECO:0000313" key="4">
    <source>
        <dbReference type="Proteomes" id="UP000059542"/>
    </source>
</evidence>
<dbReference type="KEGG" id="hyg:AUC43_19405"/>
<dbReference type="SUPFAM" id="SSF55021">
    <property type="entry name" value="ACT-like"/>
    <property type="match status" value="2"/>
</dbReference>
<protein>
    <submittedName>
        <fullName evidence="3">Acetyltransferase</fullName>
    </submittedName>
</protein>
<evidence type="ECO:0000313" key="3">
    <source>
        <dbReference type="EMBL" id="ALW87046.1"/>
    </source>
</evidence>
<dbReference type="Gene3D" id="3.30.2130.10">
    <property type="entry name" value="VC0802-like"/>
    <property type="match status" value="1"/>
</dbReference>
<dbReference type="Proteomes" id="UP000059542">
    <property type="component" value="Chromosome"/>
</dbReference>
<dbReference type="AlphaFoldDB" id="A0A0U3SLK9"/>
<dbReference type="InterPro" id="IPR027795">
    <property type="entry name" value="CASTOR_ACT_dom"/>
</dbReference>
<sequence length="142" mass="14832">MAGETNLQRLLTAMQPVLNAGEYVFCTTQAATAVPADRVLGSFREAEGLTLIVARETADAHGLSYDYVSAWLTLNVHSSLAAVGLTAAVATALSRENISCNVVAAYFHDHLFVAQADAQRALAVLQALTAEAGGNPSKKAAD</sequence>
<dbReference type="RefSeq" id="WP_068197672.1">
    <property type="nucleotide sequence ID" value="NZ_CP013909.1"/>
</dbReference>
<name>A0A0U3SLK9_9BACT</name>
<dbReference type="EMBL" id="CP013909">
    <property type="protein sequence ID" value="ALW87046.1"/>
    <property type="molecule type" value="Genomic_DNA"/>
</dbReference>
<organism evidence="3 4">
    <name type="scientific">Hymenobacter sedentarius</name>
    <dbReference type="NCBI Taxonomy" id="1411621"/>
    <lineage>
        <taxon>Bacteria</taxon>
        <taxon>Pseudomonadati</taxon>
        <taxon>Bacteroidota</taxon>
        <taxon>Cytophagia</taxon>
        <taxon>Cytophagales</taxon>
        <taxon>Hymenobacteraceae</taxon>
        <taxon>Hymenobacter</taxon>
    </lineage>
</organism>
<dbReference type="STRING" id="1411621.AUC43_19405"/>
<gene>
    <name evidence="3" type="ORF">AUC43_19405</name>
</gene>
<proteinExistence type="predicted"/>
<dbReference type="PANTHER" id="PTHR39199:SF1">
    <property type="entry name" value="BLR5128 PROTEIN"/>
    <property type="match status" value="1"/>
</dbReference>
<dbReference type="Pfam" id="PF13840">
    <property type="entry name" value="ACT_7"/>
    <property type="match status" value="1"/>
</dbReference>
<dbReference type="InterPro" id="IPR018717">
    <property type="entry name" value="DUF2241"/>
</dbReference>
<dbReference type="OrthoDB" id="517867at2"/>
<reference evidence="3 4" key="1">
    <citation type="submission" date="2015-12" db="EMBL/GenBank/DDBJ databases">
        <authorList>
            <person name="Shamseldin A."/>
            <person name="Moawad H."/>
            <person name="Abd El-Rahim W.M."/>
            <person name="Sadowsky M.J."/>
        </authorList>
    </citation>
    <scope>NUCLEOTIDE SEQUENCE [LARGE SCALE GENOMIC DNA]</scope>
    <source>
        <strain evidence="3 4">DG5B</strain>
    </source>
</reference>
<dbReference type="InterPro" id="IPR045865">
    <property type="entry name" value="ACT-like_dom_sf"/>
</dbReference>
<feature type="domain" description="CASTOR ACT" evidence="2">
    <location>
        <begin position="70"/>
        <end position="126"/>
    </location>
</feature>
<dbReference type="GO" id="GO:0016740">
    <property type="term" value="F:transferase activity"/>
    <property type="evidence" value="ECO:0007669"/>
    <property type="project" value="UniProtKB-KW"/>
</dbReference>
<accession>A0A0U3SLK9</accession>